<evidence type="ECO:0000259" key="11">
    <source>
        <dbReference type="PROSITE" id="PS50846"/>
    </source>
</evidence>
<keyword evidence="4 10" id="KW-0479">Metal-binding</keyword>
<feature type="transmembrane region" description="Helical" evidence="10">
    <location>
        <begin position="865"/>
        <end position="884"/>
    </location>
</feature>
<dbReference type="SUPFAM" id="SSF55008">
    <property type="entry name" value="HMA, heavy metal-associated domain"/>
    <property type="match status" value="2"/>
</dbReference>
<evidence type="ECO:0000256" key="1">
    <source>
        <dbReference type="ARBA" id="ARBA00004127"/>
    </source>
</evidence>
<feature type="transmembrane region" description="Helical" evidence="10">
    <location>
        <begin position="245"/>
        <end position="262"/>
    </location>
</feature>
<dbReference type="Gene3D" id="3.40.1110.10">
    <property type="entry name" value="Calcium-transporting ATPase, cytoplasmic domain N"/>
    <property type="match status" value="1"/>
</dbReference>
<dbReference type="Pfam" id="PF00122">
    <property type="entry name" value="E1-E2_ATPase"/>
    <property type="match status" value="1"/>
</dbReference>
<dbReference type="InterPro" id="IPR023214">
    <property type="entry name" value="HAD_sf"/>
</dbReference>
<dbReference type="RefSeq" id="WP_373654497.1">
    <property type="nucleotide sequence ID" value="NZ_JBGUAW010000002.1"/>
</dbReference>
<dbReference type="InterPro" id="IPR036412">
    <property type="entry name" value="HAD-like_sf"/>
</dbReference>
<dbReference type="NCBIfam" id="TIGR01525">
    <property type="entry name" value="ATPase-IB_hvy"/>
    <property type="match status" value="1"/>
</dbReference>
<keyword evidence="3 10" id="KW-0812">Transmembrane</keyword>
<dbReference type="InterPro" id="IPR027256">
    <property type="entry name" value="P-typ_ATPase_IB"/>
</dbReference>
<dbReference type="InterPro" id="IPR006121">
    <property type="entry name" value="HMA_dom"/>
</dbReference>
<feature type="transmembrane region" description="Helical" evidence="10">
    <location>
        <begin position="501"/>
        <end position="519"/>
    </location>
</feature>
<keyword evidence="6 10" id="KW-0067">ATP-binding</keyword>
<keyword evidence="5 10" id="KW-0547">Nucleotide-binding</keyword>
<sequence>MEAIEEARTRHRLPVRGLTPGGERVVEAVIGALDGVAAVEVDAASESLEVWVEGDSGAVLAAVADAVAGAGCTLEGHEGEAPAAELLLPVPGLEGGREAARLREVLGAETGVMDVMLEGASGQVRIRYLSGLVGPEALVVAVEQAGYAVPVETGHYPVRDLQCGTCVAGLRDALLDVPGVLAARINPALEQADITYLPGRTGYADFRDAVARRGFRLIRPGSGAEEVEREERERGRRQADIRRRLLTGSGLLLPILLLANWSRLGLQGALPLDAAVNQALQLLFVLPLIAYAGAPVYAGAWRVARRGTADANTLAALGITAVSFLSLAVLLAPEGLHTGRTAGLPAFDAAGGMVVLLLLTRWLEGCAQGRLREALHRLVRLIPGRARVVRGEGVADMAVEEVTSGDVVVVRPGEPVPADGRIIEGRSTVDESMITGAAAPVEKEPGARVVGGTLNQHGTFRFRVEAAKGRTLLARMLAQLRRVRTCQPAFAAWGEHMAAKLVPAVLGVAALVLAVWWGLGPEPALALFNAVAVLMVTSPRVLGLAASSSVVVGAGIGAMQGILVRSARALERAHRVDTVVLGKTGVLTRGRPEVVEVVASHPEAHWLPDVAALEEGSDHVLAEALRMYAREQGCQGGRPERFEVWPGQGVFGIVNGRMVVCGNATLAREVGVDADPLQGRARALEEQGRTVLWVGVDGDLMGLVAVGDPVRESAVEAVRELRRDDKQVVLLTGGSPRTAHALARQVGVAKVVAGALPEHKAEEIRRLREQGREVAVVGEAVKDAPALARADIGIALGAYADGASAVGDMALLRGDLRLVRRALRLARLTARNARQNLAWAAAYNGVGIPVAAGLLYPFLGWTLSPVVATAAMGAASLLVAINALRLRRVRL</sequence>
<dbReference type="Gene3D" id="3.40.50.1000">
    <property type="entry name" value="HAD superfamily/HAD-like"/>
    <property type="match status" value="1"/>
</dbReference>
<evidence type="ECO:0000256" key="6">
    <source>
        <dbReference type="ARBA" id="ARBA00022840"/>
    </source>
</evidence>
<accession>A0ABV4TR49</accession>
<dbReference type="Gene3D" id="3.30.70.100">
    <property type="match status" value="1"/>
</dbReference>
<gene>
    <name evidence="12" type="ORF">ACERLL_02570</name>
</gene>
<evidence type="ECO:0000256" key="9">
    <source>
        <dbReference type="ARBA" id="ARBA00023136"/>
    </source>
</evidence>
<evidence type="ECO:0000256" key="7">
    <source>
        <dbReference type="ARBA" id="ARBA00022967"/>
    </source>
</evidence>
<dbReference type="EMBL" id="JBGUAW010000002">
    <property type="protein sequence ID" value="MFA9459708.1"/>
    <property type="molecule type" value="Genomic_DNA"/>
</dbReference>
<evidence type="ECO:0000313" key="13">
    <source>
        <dbReference type="Proteomes" id="UP001575181"/>
    </source>
</evidence>
<feature type="transmembrane region" description="Helical" evidence="10">
    <location>
        <begin position="541"/>
        <end position="564"/>
    </location>
</feature>
<dbReference type="PRINTS" id="PR00119">
    <property type="entry name" value="CATATPASE"/>
</dbReference>
<evidence type="ECO:0000256" key="10">
    <source>
        <dbReference type="RuleBase" id="RU362081"/>
    </source>
</evidence>
<dbReference type="Pfam" id="PF00702">
    <property type="entry name" value="Hydrolase"/>
    <property type="match status" value="1"/>
</dbReference>
<organism evidence="12 13">
    <name type="scientific">Thiohalorhabdus methylotrophus</name>
    <dbReference type="NCBI Taxonomy" id="3242694"/>
    <lineage>
        <taxon>Bacteria</taxon>
        <taxon>Pseudomonadati</taxon>
        <taxon>Pseudomonadota</taxon>
        <taxon>Gammaproteobacteria</taxon>
        <taxon>Thiohalorhabdales</taxon>
        <taxon>Thiohalorhabdaceae</taxon>
        <taxon>Thiohalorhabdus</taxon>
    </lineage>
</organism>
<dbReference type="CDD" id="cd00371">
    <property type="entry name" value="HMA"/>
    <property type="match status" value="1"/>
</dbReference>
<dbReference type="PANTHER" id="PTHR43520:SF8">
    <property type="entry name" value="P-TYPE CU(+) TRANSPORTER"/>
    <property type="match status" value="1"/>
</dbReference>
<dbReference type="InterPro" id="IPR036163">
    <property type="entry name" value="HMA_dom_sf"/>
</dbReference>
<evidence type="ECO:0000256" key="8">
    <source>
        <dbReference type="ARBA" id="ARBA00022989"/>
    </source>
</evidence>
<reference evidence="12 13" key="1">
    <citation type="submission" date="2024-08" db="EMBL/GenBank/DDBJ databases">
        <title>Whole-genome sequencing of halo(alkali)philic microorganisms from hypersaline lakes.</title>
        <authorList>
            <person name="Sorokin D.Y."/>
            <person name="Merkel A.Y."/>
            <person name="Messina E."/>
            <person name="Yakimov M."/>
        </authorList>
    </citation>
    <scope>NUCLEOTIDE SEQUENCE [LARGE SCALE GENOMIC DNA]</scope>
    <source>
        <strain evidence="12 13">Cl-TMA</strain>
    </source>
</reference>
<keyword evidence="13" id="KW-1185">Reference proteome</keyword>
<dbReference type="PANTHER" id="PTHR43520">
    <property type="entry name" value="ATP7, ISOFORM B"/>
    <property type="match status" value="1"/>
</dbReference>
<protein>
    <submittedName>
        <fullName evidence="12">Heavy metal translocating P-type ATPase</fullName>
    </submittedName>
</protein>
<evidence type="ECO:0000313" key="12">
    <source>
        <dbReference type="EMBL" id="MFA9459708.1"/>
    </source>
</evidence>
<dbReference type="Gene3D" id="2.70.150.10">
    <property type="entry name" value="Calcium-transporting ATPase, cytoplasmic transduction domain A"/>
    <property type="match status" value="1"/>
</dbReference>
<evidence type="ECO:0000256" key="5">
    <source>
        <dbReference type="ARBA" id="ARBA00022741"/>
    </source>
</evidence>
<feature type="transmembrane region" description="Helical" evidence="10">
    <location>
        <begin position="282"/>
        <end position="301"/>
    </location>
</feature>
<proteinExistence type="inferred from homology"/>
<keyword evidence="7" id="KW-1278">Translocase</keyword>
<dbReference type="InterPro" id="IPR008250">
    <property type="entry name" value="ATPase_P-typ_transduc_dom_A_sf"/>
</dbReference>
<comment type="similarity">
    <text evidence="2 10">Belongs to the cation transport ATPase (P-type) (TC 3.A.3) family. Type IB subfamily.</text>
</comment>
<dbReference type="InterPro" id="IPR023299">
    <property type="entry name" value="ATPase_P-typ_cyto_dom_N"/>
</dbReference>
<feature type="transmembrane region" description="Helical" evidence="10">
    <location>
        <begin position="313"/>
        <end position="332"/>
    </location>
</feature>
<dbReference type="NCBIfam" id="TIGR01494">
    <property type="entry name" value="ATPase_P-type"/>
    <property type="match status" value="2"/>
</dbReference>
<feature type="domain" description="HMA" evidence="11">
    <location>
        <begin position="152"/>
        <end position="218"/>
    </location>
</feature>
<evidence type="ECO:0000256" key="3">
    <source>
        <dbReference type="ARBA" id="ARBA00022692"/>
    </source>
</evidence>
<evidence type="ECO:0000256" key="2">
    <source>
        <dbReference type="ARBA" id="ARBA00006024"/>
    </source>
</evidence>
<evidence type="ECO:0000256" key="4">
    <source>
        <dbReference type="ARBA" id="ARBA00022723"/>
    </source>
</evidence>
<keyword evidence="8 10" id="KW-1133">Transmembrane helix</keyword>
<keyword evidence="9 10" id="KW-0472">Membrane</keyword>
<feature type="transmembrane region" description="Helical" evidence="10">
    <location>
        <begin position="837"/>
        <end position="859"/>
    </location>
</feature>
<comment type="caution">
    <text evidence="12">The sequence shown here is derived from an EMBL/GenBank/DDBJ whole genome shotgun (WGS) entry which is preliminary data.</text>
</comment>
<dbReference type="InterPro" id="IPR059000">
    <property type="entry name" value="ATPase_P-type_domA"/>
</dbReference>
<keyword evidence="10" id="KW-1003">Cell membrane</keyword>
<dbReference type="SUPFAM" id="SSF81653">
    <property type="entry name" value="Calcium ATPase, transduction domain A"/>
    <property type="match status" value="1"/>
</dbReference>
<name>A0ABV4TR49_9GAMM</name>
<feature type="transmembrane region" description="Helical" evidence="10">
    <location>
        <begin position="344"/>
        <end position="363"/>
    </location>
</feature>
<dbReference type="SUPFAM" id="SSF56784">
    <property type="entry name" value="HAD-like"/>
    <property type="match status" value="1"/>
</dbReference>
<dbReference type="NCBIfam" id="TIGR01511">
    <property type="entry name" value="ATPase-IB1_Cu"/>
    <property type="match status" value="1"/>
</dbReference>
<comment type="subcellular location">
    <subcellularLocation>
        <location evidence="10">Cell membrane</location>
    </subcellularLocation>
    <subcellularLocation>
        <location evidence="1">Endomembrane system</location>
        <topology evidence="1">Multi-pass membrane protein</topology>
    </subcellularLocation>
</comment>
<dbReference type="Proteomes" id="UP001575181">
    <property type="component" value="Unassembled WGS sequence"/>
</dbReference>
<dbReference type="PROSITE" id="PS50846">
    <property type="entry name" value="HMA_2"/>
    <property type="match status" value="1"/>
</dbReference>
<dbReference type="InterPro" id="IPR001757">
    <property type="entry name" value="P_typ_ATPase"/>
</dbReference>